<sequence length="135" mass="14984">MNEITPHQVMTEVALAMAMAFFCMMVLALVSLGVRAPPAQPKLFQVEQQAIQTTKASKQSADMGSKWVIYHHGDFFDQDLKPIDPVELNQTNVLMAVSPELNLQQLMSAQSQISSPNVSIALLDKGWLSRLEEMP</sequence>
<dbReference type="OrthoDB" id="6310364at2"/>
<organism evidence="2 3">
    <name type="scientific">Ketobacter alkanivorans</name>
    <dbReference type="NCBI Taxonomy" id="1917421"/>
    <lineage>
        <taxon>Bacteria</taxon>
        <taxon>Pseudomonadati</taxon>
        <taxon>Pseudomonadota</taxon>
        <taxon>Gammaproteobacteria</taxon>
        <taxon>Pseudomonadales</taxon>
        <taxon>Ketobacteraceae</taxon>
        <taxon>Ketobacter</taxon>
    </lineage>
</organism>
<evidence type="ECO:0000256" key="1">
    <source>
        <dbReference type="SAM" id="Phobius"/>
    </source>
</evidence>
<reference evidence="3" key="1">
    <citation type="submission" date="2017-08" db="EMBL/GenBank/DDBJ databases">
        <title>Direct submision.</title>
        <authorList>
            <person name="Kim S.-J."/>
            <person name="Rhee S.-K."/>
        </authorList>
    </citation>
    <scope>NUCLEOTIDE SEQUENCE [LARGE SCALE GENOMIC DNA]</scope>
    <source>
        <strain evidence="3">GI5</strain>
    </source>
</reference>
<protein>
    <submittedName>
        <fullName evidence="2">Uncharacterized protein</fullName>
    </submittedName>
</protein>
<feature type="transmembrane region" description="Helical" evidence="1">
    <location>
        <begin position="13"/>
        <end position="34"/>
    </location>
</feature>
<keyword evidence="1" id="KW-0812">Transmembrane</keyword>
<dbReference type="AlphaFoldDB" id="A0A2K9LLL3"/>
<evidence type="ECO:0000313" key="2">
    <source>
        <dbReference type="EMBL" id="AUM13153.1"/>
    </source>
</evidence>
<dbReference type="Proteomes" id="UP000235116">
    <property type="component" value="Chromosome"/>
</dbReference>
<dbReference type="EMBL" id="CP022684">
    <property type="protein sequence ID" value="AUM13153.1"/>
    <property type="molecule type" value="Genomic_DNA"/>
</dbReference>
<evidence type="ECO:0000313" key="3">
    <source>
        <dbReference type="Proteomes" id="UP000235116"/>
    </source>
</evidence>
<name>A0A2K9LLL3_9GAMM</name>
<gene>
    <name evidence="2" type="ORF">Kalk_12270</name>
</gene>
<keyword evidence="1" id="KW-0472">Membrane</keyword>
<proteinExistence type="predicted"/>
<accession>A0A2K9LLL3</accession>
<keyword evidence="3" id="KW-1185">Reference proteome</keyword>
<dbReference type="RefSeq" id="WP_101894531.1">
    <property type="nucleotide sequence ID" value="NZ_CP022684.1"/>
</dbReference>
<keyword evidence="1" id="KW-1133">Transmembrane helix</keyword>
<dbReference type="KEGG" id="kak:Kalk_12270"/>